<accession>A0A6A5BT46</accession>
<dbReference type="SMART" id="SM00671">
    <property type="entry name" value="SEL1"/>
    <property type="match status" value="11"/>
</dbReference>
<feature type="compositionally biased region" description="Polar residues" evidence="2">
    <location>
        <begin position="33"/>
        <end position="48"/>
    </location>
</feature>
<comment type="similarity">
    <text evidence="1">Belongs to the sel-1 family.</text>
</comment>
<dbReference type="OrthoDB" id="2384430at2759"/>
<feature type="compositionally biased region" description="Polar residues" evidence="2">
    <location>
        <begin position="136"/>
        <end position="151"/>
    </location>
</feature>
<evidence type="ECO:0000256" key="1">
    <source>
        <dbReference type="ARBA" id="ARBA00038101"/>
    </source>
</evidence>
<dbReference type="SUPFAM" id="SSF81901">
    <property type="entry name" value="HCP-like"/>
    <property type="match status" value="3"/>
</dbReference>
<keyword evidence="4" id="KW-1185">Reference proteome</keyword>
<sequence>MSSSILAANTHHAAVTRNERDSKAVLHQQQQQKARTQNNFDNASNGGSTVRPASALVSSTNREVKTRSRGSSNVTFKEGHEVLEGPPAMTSSSRNNNNNSNSGGGTSNSSRNQGTPTMVSTTTSQQQTLNSSSPSIQAQQQLISSHISSRQMQHHGVEQPSGSHRARLDIVSDVGGTQTNLENAPKVAHPLIPTLHEQQTKTQSDKNSPLLGGPLIEFDELLEFVKKIVSISEALKDSKLKKNGNVIHIRLLHIEDEVTHWGRDLIKQSNDKQIGKALQLLYQQLTKVHTLLSKIQRCKWFVDIRFSKKAKKLTEELDNVTTILGVSITYFKAQTAYANVHKLGIVSGYPDIDIFDLDDKNNLALAADRFYMGHGVTQNFEMAYRLYLHAARLEEARSQYIVGSMLIDGVGVEKDSRLGVKWILKSASQDYPDALNQMGIFYETGFIVEQNFETAAKFYLRASHMAHLDGMTNYAALLLQGKGVEKNEKKAAWLLKKACERNYAKAQNELGVMYYKGLGVEEAPDKAVELFTQSADKGNVYALNNLGIAYEEGKGVVRDYAKATICYEKSARLGNINGLNNLGYIKLLQKQYDQALDLLHEAADRGSVDAMYNIGNMYRLGLGVTADITIAFKFFYRAATLGHVKSQRIVADMLYSGKYESIPANKKEAASFYYKAALNGDAESCNNLGIMYEDGCEGLHKDEQKAIEWFRRGAELGSDNAMYNLATILERRNQQEQAKALLRRASSMGNSKARERIGIVLE</sequence>
<dbReference type="InterPro" id="IPR011990">
    <property type="entry name" value="TPR-like_helical_dom_sf"/>
</dbReference>
<dbReference type="Pfam" id="PF08238">
    <property type="entry name" value="Sel1"/>
    <property type="match status" value="11"/>
</dbReference>
<evidence type="ECO:0000256" key="2">
    <source>
        <dbReference type="SAM" id="MobiDB-lite"/>
    </source>
</evidence>
<feature type="region of interest" description="Disordered" evidence="2">
    <location>
        <begin position="1"/>
        <end position="163"/>
    </location>
</feature>
<dbReference type="InterPro" id="IPR050767">
    <property type="entry name" value="Sel1_AlgK"/>
</dbReference>
<dbReference type="EMBL" id="VFQX01000034">
    <property type="protein sequence ID" value="KAF0977394.1"/>
    <property type="molecule type" value="Genomic_DNA"/>
</dbReference>
<evidence type="ECO:0000313" key="3">
    <source>
        <dbReference type="EMBL" id="KAF0977394.1"/>
    </source>
</evidence>
<dbReference type="Gene3D" id="1.25.40.10">
    <property type="entry name" value="Tetratricopeptide repeat domain"/>
    <property type="match status" value="2"/>
</dbReference>
<evidence type="ECO:0000313" key="4">
    <source>
        <dbReference type="Proteomes" id="UP000444721"/>
    </source>
</evidence>
<comment type="caution">
    <text evidence="3">The sequence shown here is derived from an EMBL/GenBank/DDBJ whole genome shotgun (WGS) entry which is preliminary data.</text>
</comment>
<feature type="compositionally biased region" description="Low complexity" evidence="2">
    <location>
        <begin position="90"/>
        <end position="135"/>
    </location>
</feature>
<reference evidence="3 4" key="1">
    <citation type="journal article" date="2019" name="Sci. Rep.">
        <title>Nanopore sequencing improves the draft genome of the human pathogenic amoeba Naegleria fowleri.</title>
        <authorList>
            <person name="Liechti N."/>
            <person name="Schurch N."/>
            <person name="Bruggmann R."/>
            <person name="Wittwer M."/>
        </authorList>
    </citation>
    <scope>NUCLEOTIDE SEQUENCE [LARGE SCALE GENOMIC DNA]</scope>
    <source>
        <strain evidence="3 4">ATCC 30894</strain>
    </source>
</reference>
<dbReference type="PANTHER" id="PTHR11102">
    <property type="entry name" value="SEL-1-LIKE PROTEIN"/>
    <property type="match status" value="1"/>
</dbReference>
<organism evidence="3 4">
    <name type="scientific">Naegleria fowleri</name>
    <name type="common">Brain eating amoeba</name>
    <dbReference type="NCBI Taxonomy" id="5763"/>
    <lineage>
        <taxon>Eukaryota</taxon>
        <taxon>Discoba</taxon>
        <taxon>Heterolobosea</taxon>
        <taxon>Tetramitia</taxon>
        <taxon>Eutetramitia</taxon>
        <taxon>Vahlkampfiidae</taxon>
        <taxon>Naegleria</taxon>
    </lineage>
</organism>
<dbReference type="InterPro" id="IPR006597">
    <property type="entry name" value="Sel1-like"/>
</dbReference>
<dbReference type="VEuPathDB" id="AmoebaDB:NF0062050"/>
<protein>
    <submittedName>
        <fullName evidence="3">Uncharacterized protein</fullName>
    </submittedName>
</protein>
<dbReference type="AlphaFoldDB" id="A0A6A5BT46"/>
<name>A0A6A5BT46_NAEFO</name>
<dbReference type="PANTHER" id="PTHR11102:SF160">
    <property type="entry name" value="ERAD-ASSOCIATED E3 UBIQUITIN-PROTEIN LIGASE COMPONENT HRD3"/>
    <property type="match status" value="1"/>
</dbReference>
<gene>
    <name evidence="3" type="ORF">FDP41_003386</name>
</gene>
<dbReference type="OMA" id="YPDIDIF"/>
<dbReference type="RefSeq" id="XP_044562107.1">
    <property type="nucleotide sequence ID" value="XM_044706684.1"/>
</dbReference>
<dbReference type="Proteomes" id="UP000444721">
    <property type="component" value="Unassembled WGS sequence"/>
</dbReference>
<dbReference type="VEuPathDB" id="AmoebaDB:FDP41_003386"/>
<dbReference type="GeneID" id="68110604"/>
<proteinExistence type="inferred from homology"/>
<dbReference type="VEuPathDB" id="AmoebaDB:NfTy_071720"/>